<dbReference type="KEGG" id="kak:Kalk_12100"/>
<dbReference type="OrthoDB" id="9177104at2"/>
<evidence type="ECO:0000313" key="1">
    <source>
        <dbReference type="EMBL" id="AUM13121.1"/>
    </source>
</evidence>
<dbReference type="AlphaFoldDB" id="A0A2K9LLS0"/>
<dbReference type="RefSeq" id="WP_101894500.1">
    <property type="nucleotide sequence ID" value="NZ_CP022684.1"/>
</dbReference>
<dbReference type="EMBL" id="CP022684">
    <property type="protein sequence ID" value="AUM13121.1"/>
    <property type="molecule type" value="Genomic_DNA"/>
</dbReference>
<dbReference type="Proteomes" id="UP000235116">
    <property type="component" value="Chromosome"/>
</dbReference>
<protein>
    <recommendedName>
        <fullName evidence="3">Tail sheath protein C-terminal domain-containing protein</fullName>
    </recommendedName>
</protein>
<gene>
    <name evidence="1" type="ORF">Kalk_12100</name>
</gene>
<accession>A0A2K9LLS0</accession>
<reference evidence="2" key="1">
    <citation type="submission" date="2017-08" db="EMBL/GenBank/DDBJ databases">
        <title>Direct submision.</title>
        <authorList>
            <person name="Kim S.-J."/>
            <person name="Rhee S.-K."/>
        </authorList>
    </citation>
    <scope>NUCLEOTIDE SEQUENCE [LARGE SCALE GENOMIC DNA]</scope>
    <source>
        <strain evidence="2">GI5</strain>
    </source>
</reference>
<proteinExistence type="predicted"/>
<keyword evidence="2" id="KW-1185">Reference proteome</keyword>
<name>A0A2K9LLS0_9GAMM</name>
<evidence type="ECO:0000313" key="2">
    <source>
        <dbReference type="Proteomes" id="UP000235116"/>
    </source>
</evidence>
<sequence length="501" mass="55362">MQQLLASRIALTPRPLPRLNVALEVAMLGHCPGPVRIERLLALGSAVAEMRHAGFGAALDALQAGTADAELQLLHHVPVPVRSSAEFHDIFPAARSTDTTYISTLAGRRAWLPRCVDDFFANGGEKLWVVSIPQQQGLNGFLPAANTQLHDVSTLRGIATALVIASVGSLSLPDLERLQIPARLPDIPRVRLDNPDPQFLPCGTNTDDDHRERRHSSEVALSEMPDPAAFNVLLQGILPFMAQYRPDVQCLLTLPLAYAGELDSPAVDQQALQWLRDIRDGDSGHRLRQMQFLFPYLRGAQFSLHSPAGVIAGKQSARAQHVGPWRSIAALPLQTDGLPYPRLAVAETVSLRDNPGVCVLQQRSGTLQLDDERLVVPALHPEDYAYANNLQRFDGFRSAEVMRLLGYLQRQLNALGDQLVFNIDYRDPRPRLLLERFFRHLQQQGALRGATAEEAFRIREISSREGAMIYEIMIAPAFPIDRIQLTFTNVDGQWQGGIGGV</sequence>
<organism evidence="1 2">
    <name type="scientific">Ketobacter alkanivorans</name>
    <dbReference type="NCBI Taxonomy" id="1917421"/>
    <lineage>
        <taxon>Bacteria</taxon>
        <taxon>Pseudomonadati</taxon>
        <taxon>Pseudomonadota</taxon>
        <taxon>Gammaproteobacteria</taxon>
        <taxon>Pseudomonadales</taxon>
        <taxon>Ketobacteraceae</taxon>
        <taxon>Ketobacter</taxon>
    </lineage>
</organism>
<evidence type="ECO:0008006" key="3">
    <source>
        <dbReference type="Google" id="ProtNLM"/>
    </source>
</evidence>